<dbReference type="EMBL" id="JBHRTN010000010">
    <property type="protein sequence ID" value="MFC3125604.1"/>
    <property type="molecule type" value="Genomic_DNA"/>
</dbReference>
<dbReference type="Proteomes" id="UP001595593">
    <property type="component" value="Unassembled WGS sequence"/>
</dbReference>
<feature type="compositionally biased region" description="Basic and acidic residues" evidence="1">
    <location>
        <begin position="1"/>
        <end position="21"/>
    </location>
</feature>
<evidence type="ECO:0000313" key="3">
    <source>
        <dbReference type="Proteomes" id="UP001595593"/>
    </source>
</evidence>
<keyword evidence="3" id="KW-1185">Reference proteome</keyword>
<sequence>MAKNTSDQDRQPVGSAEKDPAEWSTGDESMTGAQASYLQTLCQEAGEEFDPSLTKAEASQRIDALQARTGRGRDH</sequence>
<evidence type="ECO:0000256" key="1">
    <source>
        <dbReference type="SAM" id="MobiDB-lite"/>
    </source>
</evidence>
<feature type="compositionally biased region" description="Polar residues" evidence="1">
    <location>
        <begin position="26"/>
        <end position="36"/>
    </location>
</feature>
<gene>
    <name evidence="2" type="ORF">ACFOD4_11060</name>
</gene>
<dbReference type="InterPro" id="IPR021425">
    <property type="entry name" value="DUF3072"/>
</dbReference>
<protein>
    <submittedName>
        <fullName evidence="2">DUF3072 domain-containing protein</fullName>
    </submittedName>
</protein>
<evidence type="ECO:0000313" key="2">
    <source>
        <dbReference type="EMBL" id="MFC3125604.1"/>
    </source>
</evidence>
<proteinExistence type="predicted"/>
<dbReference type="RefSeq" id="WP_379596420.1">
    <property type="nucleotide sequence ID" value="NZ_JBHRTN010000010.1"/>
</dbReference>
<reference evidence="3" key="1">
    <citation type="journal article" date="2019" name="Int. J. Syst. Evol. Microbiol.">
        <title>The Global Catalogue of Microorganisms (GCM) 10K type strain sequencing project: providing services to taxonomists for standard genome sequencing and annotation.</title>
        <authorList>
            <consortium name="The Broad Institute Genomics Platform"/>
            <consortium name="The Broad Institute Genome Sequencing Center for Infectious Disease"/>
            <person name="Wu L."/>
            <person name="Ma J."/>
        </authorList>
    </citation>
    <scope>NUCLEOTIDE SEQUENCE [LARGE SCALE GENOMIC DNA]</scope>
    <source>
        <strain evidence="3">KCTC 52094</strain>
    </source>
</reference>
<dbReference type="Pfam" id="PF11272">
    <property type="entry name" value="DUF3072"/>
    <property type="match status" value="1"/>
</dbReference>
<accession>A0ABV7G208</accession>
<organism evidence="2 3">
    <name type="scientific">Teichococcus globiformis</name>
    <dbReference type="NCBI Taxonomy" id="2307229"/>
    <lineage>
        <taxon>Bacteria</taxon>
        <taxon>Pseudomonadati</taxon>
        <taxon>Pseudomonadota</taxon>
        <taxon>Alphaproteobacteria</taxon>
        <taxon>Acetobacterales</taxon>
        <taxon>Roseomonadaceae</taxon>
        <taxon>Roseomonas</taxon>
    </lineage>
</organism>
<feature type="region of interest" description="Disordered" evidence="1">
    <location>
        <begin position="1"/>
        <end position="36"/>
    </location>
</feature>
<name>A0ABV7G208_9PROT</name>
<comment type="caution">
    <text evidence="2">The sequence shown here is derived from an EMBL/GenBank/DDBJ whole genome shotgun (WGS) entry which is preliminary data.</text>
</comment>